<dbReference type="SMART" id="SM00093">
    <property type="entry name" value="SERPIN"/>
    <property type="match status" value="1"/>
</dbReference>
<dbReference type="SUPFAM" id="SSF56574">
    <property type="entry name" value="Serpins"/>
    <property type="match status" value="1"/>
</dbReference>
<dbReference type="InterPro" id="IPR023796">
    <property type="entry name" value="Serpin_dom"/>
</dbReference>
<dbReference type="InterPro" id="IPR042185">
    <property type="entry name" value="Serpin_sf_2"/>
</dbReference>
<dbReference type="Proteomes" id="UP001642360">
    <property type="component" value="Unassembled WGS sequence"/>
</dbReference>
<name>A0ABC8UB58_9AQUA</name>
<evidence type="ECO:0000256" key="2">
    <source>
        <dbReference type="RuleBase" id="RU000411"/>
    </source>
</evidence>
<dbReference type="EMBL" id="CAUOFW020007279">
    <property type="protein sequence ID" value="CAK9178610.1"/>
    <property type="molecule type" value="Genomic_DNA"/>
</dbReference>
<comment type="caution">
    <text evidence="4">The sequence shown here is derived from an EMBL/GenBank/DDBJ whole genome shotgun (WGS) entry which is preliminary data.</text>
</comment>
<keyword evidence="5" id="KW-1185">Reference proteome</keyword>
<proteinExistence type="inferred from homology"/>
<gene>
    <name evidence="4" type="ORF">ILEXP_LOCUS48513</name>
</gene>
<dbReference type="PANTHER" id="PTHR11461">
    <property type="entry name" value="SERINE PROTEASE INHIBITOR, SERPIN"/>
    <property type="match status" value="1"/>
</dbReference>
<evidence type="ECO:0000313" key="4">
    <source>
        <dbReference type="EMBL" id="CAK9178610.1"/>
    </source>
</evidence>
<dbReference type="PANTHER" id="PTHR11461:SF315">
    <property type="entry name" value="SERPIN-Z3-LIKE"/>
    <property type="match status" value="1"/>
</dbReference>
<dbReference type="Pfam" id="PF00079">
    <property type="entry name" value="Serpin"/>
    <property type="match status" value="1"/>
</dbReference>
<dbReference type="PROSITE" id="PS00284">
    <property type="entry name" value="SERPIN"/>
    <property type="match status" value="1"/>
</dbReference>
<accession>A0ABC8UB58</accession>
<feature type="domain" description="Serpin" evidence="3">
    <location>
        <begin position="1"/>
        <end position="269"/>
    </location>
</feature>
<evidence type="ECO:0000313" key="5">
    <source>
        <dbReference type="Proteomes" id="UP001642360"/>
    </source>
</evidence>
<reference evidence="4 5" key="1">
    <citation type="submission" date="2024-02" db="EMBL/GenBank/DDBJ databases">
        <authorList>
            <person name="Vignale AGUSTIN F."/>
            <person name="Sosa J E."/>
            <person name="Modenutti C."/>
        </authorList>
    </citation>
    <scope>NUCLEOTIDE SEQUENCE [LARGE SCALE GENOMIC DNA]</scope>
</reference>
<dbReference type="Gene3D" id="2.30.39.10">
    <property type="entry name" value="Alpha-1-antitrypsin, domain 1"/>
    <property type="match status" value="2"/>
</dbReference>
<dbReference type="InterPro" id="IPR000215">
    <property type="entry name" value="Serpin_fam"/>
</dbReference>
<dbReference type="InterPro" id="IPR023795">
    <property type="entry name" value="Serpin_CS"/>
</dbReference>
<dbReference type="Gene3D" id="6.20.40.10">
    <property type="match status" value="1"/>
</dbReference>
<comment type="similarity">
    <text evidence="1 2">Belongs to the serpin family.</text>
</comment>
<dbReference type="Gene3D" id="3.30.497.10">
    <property type="entry name" value="Antithrombin, subunit I, domain 2"/>
    <property type="match status" value="1"/>
</dbReference>
<protein>
    <recommendedName>
        <fullName evidence="3">Serpin domain-containing protein</fullName>
    </recommendedName>
</protein>
<dbReference type="AlphaFoldDB" id="A0ABC8UB58"/>
<evidence type="ECO:0000259" key="3">
    <source>
        <dbReference type="SMART" id="SM00093"/>
    </source>
</evidence>
<sequence>MGLYTMKTSPQADKIVEETNSWAKKATKGLITDVLHDIHPNTKLLLGNAVYFKGSWIDEFDREQTENRDFYPLDGDKVSVPFMTSNENYLYGSFNGFKVLKIPYQSGQDEKMFSMYFFLPDKRDGLENLLTKVNSDPGFLHKHFELRSVEFNEFWIPKFKFSSTFETSKTMIEMGLTLPFMEDCMELTKMVELPSGVPLYISQIIQKASIEVDEGGTEAAAVTMTDYCGCCLEADIPETENFVADHPFMFMIKEETSGMVLFTGAVFNPFL</sequence>
<dbReference type="InterPro" id="IPR042178">
    <property type="entry name" value="Serpin_sf_1"/>
</dbReference>
<evidence type="ECO:0000256" key="1">
    <source>
        <dbReference type="ARBA" id="ARBA00009500"/>
    </source>
</evidence>
<organism evidence="4 5">
    <name type="scientific">Ilex paraguariensis</name>
    <name type="common">yerba mate</name>
    <dbReference type="NCBI Taxonomy" id="185542"/>
    <lineage>
        <taxon>Eukaryota</taxon>
        <taxon>Viridiplantae</taxon>
        <taxon>Streptophyta</taxon>
        <taxon>Embryophyta</taxon>
        <taxon>Tracheophyta</taxon>
        <taxon>Spermatophyta</taxon>
        <taxon>Magnoliopsida</taxon>
        <taxon>eudicotyledons</taxon>
        <taxon>Gunneridae</taxon>
        <taxon>Pentapetalae</taxon>
        <taxon>asterids</taxon>
        <taxon>campanulids</taxon>
        <taxon>Aquifoliales</taxon>
        <taxon>Aquifoliaceae</taxon>
        <taxon>Ilex</taxon>
    </lineage>
</organism>
<dbReference type="InterPro" id="IPR036186">
    <property type="entry name" value="Serpin_sf"/>
</dbReference>